<evidence type="ECO:0000313" key="4">
    <source>
        <dbReference type="Proteomes" id="UP001597561"/>
    </source>
</evidence>
<feature type="domain" description="N-acetyltransferase" evidence="2">
    <location>
        <begin position="7"/>
        <end position="159"/>
    </location>
</feature>
<accession>A0ABW5ZFN5</accession>
<evidence type="ECO:0000256" key="1">
    <source>
        <dbReference type="ARBA" id="ARBA00022679"/>
    </source>
</evidence>
<name>A0ABW5ZFN5_9BACL</name>
<proteinExistence type="predicted"/>
<protein>
    <submittedName>
        <fullName evidence="3">GNAT family N-acetyltransferase</fullName>
        <ecNumber evidence="3">2.3.1.-</ecNumber>
    </submittedName>
</protein>
<dbReference type="CDD" id="cd04301">
    <property type="entry name" value="NAT_SF"/>
    <property type="match status" value="1"/>
</dbReference>
<dbReference type="PANTHER" id="PTHR13947">
    <property type="entry name" value="GNAT FAMILY N-ACETYLTRANSFERASE"/>
    <property type="match status" value="1"/>
</dbReference>
<dbReference type="PROSITE" id="PS51186">
    <property type="entry name" value="GNAT"/>
    <property type="match status" value="1"/>
</dbReference>
<gene>
    <name evidence="3" type="ORF">ACFS5P_07730</name>
</gene>
<keyword evidence="4" id="KW-1185">Reference proteome</keyword>
<dbReference type="Pfam" id="PF13508">
    <property type="entry name" value="Acetyltransf_7"/>
    <property type="match status" value="1"/>
</dbReference>
<dbReference type="InterPro" id="IPR050769">
    <property type="entry name" value="NAT_camello-type"/>
</dbReference>
<dbReference type="RefSeq" id="WP_204729524.1">
    <property type="nucleotide sequence ID" value="NZ_JAFBDK010000008.1"/>
</dbReference>
<dbReference type="EMBL" id="JBHUPG010000012">
    <property type="protein sequence ID" value="MFD2911764.1"/>
    <property type="molecule type" value="Genomic_DNA"/>
</dbReference>
<keyword evidence="1 3" id="KW-0808">Transferase</keyword>
<dbReference type="Gene3D" id="3.40.630.30">
    <property type="match status" value="1"/>
</dbReference>
<dbReference type="SUPFAM" id="SSF55729">
    <property type="entry name" value="Acyl-CoA N-acyltransferases (Nat)"/>
    <property type="match status" value="1"/>
</dbReference>
<dbReference type="InterPro" id="IPR000182">
    <property type="entry name" value="GNAT_dom"/>
</dbReference>
<reference evidence="4" key="1">
    <citation type="journal article" date="2019" name="Int. J. Syst. Evol. Microbiol.">
        <title>The Global Catalogue of Microorganisms (GCM) 10K type strain sequencing project: providing services to taxonomists for standard genome sequencing and annotation.</title>
        <authorList>
            <consortium name="The Broad Institute Genomics Platform"/>
            <consortium name="The Broad Institute Genome Sequencing Center for Infectious Disease"/>
            <person name="Wu L."/>
            <person name="Ma J."/>
        </authorList>
    </citation>
    <scope>NUCLEOTIDE SEQUENCE [LARGE SCALE GENOMIC DNA]</scope>
    <source>
        <strain evidence="4">KCTC 13528</strain>
    </source>
</reference>
<dbReference type="EC" id="2.3.1.-" evidence="3"/>
<evidence type="ECO:0000313" key="3">
    <source>
        <dbReference type="EMBL" id="MFD2911764.1"/>
    </source>
</evidence>
<dbReference type="InterPro" id="IPR016181">
    <property type="entry name" value="Acyl_CoA_acyltransferase"/>
</dbReference>
<dbReference type="GO" id="GO:0016746">
    <property type="term" value="F:acyltransferase activity"/>
    <property type="evidence" value="ECO:0007669"/>
    <property type="project" value="UniProtKB-KW"/>
</dbReference>
<comment type="caution">
    <text evidence="3">The sequence shown here is derived from an EMBL/GenBank/DDBJ whole genome shotgun (WGS) entry which is preliminary data.</text>
</comment>
<dbReference type="PANTHER" id="PTHR13947:SF37">
    <property type="entry name" value="LD18367P"/>
    <property type="match status" value="1"/>
</dbReference>
<sequence length="159" mass="18261">MLNNNDIHIHRVNPADPLPDISSLIDESLSEGFRFLQRLEDDYESESNRFSLEGEGLWYIMNSSSDVVAIGGINRQKSAGDMSTGRLRRFYVRSADRGKGVGAILLAHILSLSADHFHRIVLFTDTVKAAHFYEKHGFLKTDRYRDYTHFKELMTQRIL</sequence>
<evidence type="ECO:0000259" key="2">
    <source>
        <dbReference type="PROSITE" id="PS51186"/>
    </source>
</evidence>
<dbReference type="Proteomes" id="UP001597561">
    <property type="component" value="Unassembled WGS sequence"/>
</dbReference>
<organism evidence="3 4">
    <name type="scientific">Jeotgalibacillus terrae</name>
    <dbReference type="NCBI Taxonomy" id="587735"/>
    <lineage>
        <taxon>Bacteria</taxon>
        <taxon>Bacillati</taxon>
        <taxon>Bacillota</taxon>
        <taxon>Bacilli</taxon>
        <taxon>Bacillales</taxon>
        <taxon>Caryophanaceae</taxon>
        <taxon>Jeotgalibacillus</taxon>
    </lineage>
</organism>
<keyword evidence="3" id="KW-0012">Acyltransferase</keyword>